<reference evidence="3" key="1">
    <citation type="submission" date="2022-01" db="EMBL/GenBank/DDBJ databases">
        <authorList>
            <person name="King R."/>
        </authorList>
    </citation>
    <scope>NUCLEOTIDE SEQUENCE</scope>
</reference>
<proteinExistence type="predicted"/>
<dbReference type="Proteomes" id="UP001153712">
    <property type="component" value="Chromosome 2"/>
</dbReference>
<evidence type="ECO:0000313" key="3">
    <source>
        <dbReference type="EMBL" id="CAG9858454.1"/>
    </source>
</evidence>
<feature type="transmembrane region" description="Helical" evidence="2">
    <location>
        <begin position="12"/>
        <end position="34"/>
    </location>
</feature>
<keyword evidence="2" id="KW-0472">Membrane</keyword>
<evidence type="ECO:0000256" key="2">
    <source>
        <dbReference type="SAM" id="Phobius"/>
    </source>
</evidence>
<keyword evidence="4" id="KW-1185">Reference proteome</keyword>
<accession>A0A9N9TM31</accession>
<keyword evidence="2" id="KW-1133">Transmembrane helix</keyword>
<keyword evidence="2" id="KW-0812">Transmembrane</keyword>
<dbReference type="AlphaFoldDB" id="A0A9N9TM31"/>
<protein>
    <submittedName>
        <fullName evidence="3">Uncharacterized protein</fullName>
    </submittedName>
</protein>
<name>A0A9N9TM31_PHYSR</name>
<dbReference type="PANTHER" id="PTHR47412">
    <property type="entry name" value="FI01434P-RELATED"/>
    <property type="match status" value="1"/>
</dbReference>
<dbReference type="PANTHER" id="PTHR47412:SF1">
    <property type="entry name" value="FI01434P-RELATED"/>
    <property type="match status" value="1"/>
</dbReference>
<feature type="region of interest" description="Disordered" evidence="1">
    <location>
        <begin position="61"/>
        <end position="93"/>
    </location>
</feature>
<evidence type="ECO:0000313" key="4">
    <source>
        <dbReference type="Proteomes" id="UP001153712"/>
    </source>
</evidence>
<sequence>MYSNRKSFAIKLVAVTCVVYLFIHVFTNTAVPVIREMQESGRSLAALENLDIPIADADNFKQIPTGTEAPPQPHPQNNNEDKAESSDSSTTSHIDTVRTEVLNNIKCTDKALESRIQQRGDYWVLYNYIKALKTFRCHESITYTTHADYSFMDNLVPLLERWRGPISIAVHAPGTDFQNTMDSIAYLRDCSSPLVRELVTFHIYFSTKHVPNEVPKPDKVFAEPYNCSLTPPFMNVSSENMYKSQKKLLYPVNVGRNVARETAQTHFFLASDIELYPSPNLIEKFLKMIADNTDPALSKDPKVFPIHIFEVGANQQVPENKTTLLDMLSKGTAIPFHKKLCPGCHTVPKSKEWQTAKETKGLHVFHVGKRTGRFIHWEPIFIGTARDPLYDERLSWEGKMDKMPQGYALCVLDYNFLILDNAFLVHKPGIKIYKKDPRRAMLASKTHQLISKIIFPELKVLYGTRKGCAV</sequence>
<dbReference type="Pfam" id="PF13896">
    <property type="entry name" value="Glyco_transf_49"/>
    <property type="match status" value="1"/>
</dbReference>
<evidence type="ECO:0000256" key="1">
    <source>
        <dbReference type="SAM" id="MobiDB-lite"/>
    </source>
</evidence>
<gene>
    <name evidence="3" type="ORF">PHYEVI_LOCUS4843</name>
</gene>
<organism evidence="3 4">
    <name type="scientific">Phyllotreta striolata</name>
    <name type="common">Striped flea beetle</name>
    <name type="synonym">Crioceris striolata</name>
    <dbReference type="NCBI Taxonomy" id="444603"/>
    <lineage>
        <taxon>Eukaryota</taxon>
        <taxon>Metazoa</taxon>
        <taxon>Ecdysozoa</taxon>
        <taxon>Arthropoda</taxon>
        <taxon>Hexapoda</taxon>
        <taxon>Insecta</taxon>
        <taxon>Pterygota</taxon>
        <taxon>Neoptera</taxon>
        <taxon>Endopterygota</taxon>
        <taxon>Coleoptera</taxon>
        <taxon>Polyphaga</taxon>
        <taxon>Cucujiformia</taxon>
        <taxon>Chrysomeloidea</taxon>
        <taxon>Chrysomelidae</taxon>
        <taxon>Galerucinae</taxon>
        <taxon>Alticini</taxon>
        <taxon>Phyllotreta</taxon>
    </lineage>
</organism>
<dbReference type="EMBL" id="OU900095">
    <property type="protein sequence ID" value="CAG9858454.1"/>
    <property type="molecule type" value="Genomic_DNA"/>
</dbReference>
<dbReference type="OrthoDB" id="9974378at2759"/>